<dbReference type="AlphaFoldDB" id="A0A6L7GQT6"/>
<dbReference type="EMBL" id="WMBR01000002">
    <property type="protein sequence ID" value="MXP21707.1"/>
    <property type="molecule type" value="Genomic_DNA"/>
</dbReference>
<feature type="transmembrane region" description="Helical" evidence="1">
    <location>
        <begin position="12"/>
        <end position="35"/>
    </location>
</feature>
<comment type="caution">
    <text evidence="2">The sequence shown here is derived from an EMBL/GenBank/DDBJ whole genome shotgun (WGS) entry which is preliminary data.</text>
</comment>
<sequence length="73" mass="7777">MGELDNTVNVVMLLLVLGTGAAATACAVTAAYVYLRPGRDRSAGDRLARRWLVATAILGFTAIGLRFVWALLL</sequence>
<keyword evidence="3" id="KW-1185">Reference proteome</keyword>
<evidence type="ECO:0000313" key="3">
    <source>
        <dbReference type="Proteomes" id="UP000475545"/>
    </source>
</evidence>
<protein>
    <submittedName>
        <fullName evidence="2">Uncharacterized protein</fullName>
    </submittedName>
</protein>
<gene>
    <name evidence="2" type="ORF">GIY30_10145</name>
</gene>
<organism evidence="2 3">
    <name type="scientific">Gordonia mangrovi</name>
    <dbReference type="NCBI Taxonomy" id="2665643"/>
    <lineage>
        <taxon>Bacteria</taxon>
        <taxon>Bacillati</taxon>
        <taxon>Actinomycetota</taxon>
        <taxon>Actinomycetes</taxon>
        <taxon>Mycobacteriales</taxon>
        <taxon>Gordoniaceae</taxon>
        <taxon>Gordonia</taxon>
    </lineage>
</organism>
<keyword evidence="1" id="KW-1133">Transmembrane helix</keyword>
<name>A0A6L7GQT6_9ACTN</name>
<evidence type="ECO:0000313" key="2">
    <source>
        <dbReference type="EMBL" id="MXP21707.1"/>
    </source>
</evidence>
<proteinExistence type="predicted"/>
<dbReference type="Proteomes" id="UP000475545">
    <property type="component" value="Unassembled WGS sequence"/>
</dbReference>
<dbReference type="RefSeq" id="WP_160901866.1">
    <property type="nucleotide sequence ID" value="NZ_CP102850.1"/>
</dbReference>
<reference evidence="2 3" key="1">
    <citation type="submission" date="2019-11" db="EMBL/GenBank/DDBJ databases">
        <title>Gordonia sp. nov., a novel actinobacterium isolated from mangrove soil in Hainan.</title>
        <authorList>
            <person name="Huang X."/>
            <person name="Xie Y."/>
            <person name="Chu X."/>
            <person name="Xiao K."/>
        </authorList>
    </citation>
    <scope>NUCLEOTIDE SEQUENCE [LARGE SCALE GENOMIC DNA]</scope>
    <source>
        <strain evidence="2 3">HNM0687</strain>
    </source>
</reference>
<keyword evidence="1" id="KW-0812">Transmembrane</keyword>
<feature type="transmembrane region" description="Helical" evidence="1">
    <location>
        <begin position="47"/>
        <end position="72"/>
    </location>
</feature>
<keyword evidence="1" id="KW-0472">Membrane</keyword>
<evidence type="ECO:0000256" key="1">
    <source>
        <dbReference type="SAM" id="Phobius"/>
    </source>
</evidence>
<accession>A0A6L7GQT6</accession>